<dbReference type="GO" id="GO:0005546">
    <property type="term" value="F:phosphatidylinositol-4,5-bisphosphate binding"/>
    <property type="evidence" value="ECO:0007669"/>
    <property type="project" value="TreeGrafter"/>
</dbReference>
<dbReference type="PANTHER" id="PTHR13335">
    <property type="entry name" value="TARGET OF RAPAMYCIN COMPLEX 2 SUBUNIT MAPKAP1"/>
    <property type="match status" value="1"/>
</dbReference>
<feature type="domain" description="CRIM" evidence="4">
    <location>
        <begin position="139"/>
        <end position="272"/>
    </location>
</feature>
<dbReference type="InterPro" id="IPR011993">
    <property type="entry name" value="PH-like_dom_sf"/>
</dbReference>
<feature type="region of interest" description="Disordered" evidence="2">
    <location>
        <begin position="285"/>
        <end position="309"/>
    </location>
</feature>
<evidence type="ECO:0000256" key="1">
    <source>
        <dbReference type="ARBA" id="ARBA00009407"/>
    </source>
</evidence>
<evidence type="ECO:0000259" key="4">
    <source>
        <dbReference type="Pfam" id="PF16978"/>
    </source>
</evidence>
<gene>
    <name evidence="6" type="ORF">g.1201</name>
</gene>
<dbReference type="GO" id="GO:0031932">
    <property type="term" value="C:TORC2 complex"/>
    <property type="evidence" value="ECO:0007669"/>
    <property type="project" value="InterPro"/>
</dbReference>
<evidence type="ECO:0000256" key="2">
    <source>
        <dbReference type="SAM" id="MobiDB-lite"/>
    </source>
</evidence>
<accession>A0A1B6HDH0</accession>
<evidence type="ECO:0000259" key="5">
    <source>
        <dbReference type="Pfam" id="PF16979"/>
    </source>
</evidence>
<dbReference type="GO" id="GO:0005737">
    <property type="term" value="C:cytoplasm"/>
    <property type="evidence" value="ECO:0007669"/>
    <property type="project" value="TreeGrafter"/>
</dbReference>
<dbReference type="PANTHER" id="PTHR13335:SF1">
    <property type="entry name" value="TARGET OF RAPAMYCIN COMPLEX 2 SUBUNIT MAPKAP1"/>
    <property type="match status" value="1"/>
</dbReference>
<organism evidence="6">
    <name type="scientific">Homalodisca liturata</name>
    <dbReference type="NCBI Taxonomy" id="320908"/>
    <lineage>
        <taxon>Eukaryota</taxon>
        <taxon>Metazoa</taxon>
        <taxon>Ecdysozoa</taxon>
        <taxon>Arthropoda</taxon>
        <taxon>Hexapoda</taxon>
        <taxon>Insecta</taxon>
        <taxon>Pterygota</taxon>
        <taxon>Neoptera</taxon>
        <taxon>Paraneoptera</taxon>
        <taxon>Hemiptera</taxon>
        <taxon>Auchenorrhyncha</taxon>
        <taxon>Membracoidea</taxon>
        <taxon>Cicadellidae</taxon>
        <taxon>Cicadellinae</taxon>
        <taxon>Proconiini</taxon>
        <taxon>Homalodisca</taxon>
    </lineage>
</organism>
<feature type="domain" description="SIN1-type PH" evidence="5">
    <location>
        <begin position="318"/>
        <end position="436"/>
    </location>
</feature>
<dbReference type="InterPro" id="IPR031567">
    <property type="entry name" value="CRIM_dom"/>
</dbReference>
<feature type="domain" description="Sin1 N-terminal" evidence="3">
    <location>
        <begin position="42"/>
        <end position="128"/>
    </location>
</feature>
<comment type="similarity">
    <text evidence="1">Belongs to the SIN1 family.</text>
</comment>
<dbReference type="InterPro" id="IPR031313">
    <property type="entry name" value="Sin1_PH_dom"/>
</dbReference>
<dbReference type="EMBL" id="GECU01034912">
    <property type="protein sequence ID" value="JAS72794.1"/>
    <property type="molecule type" value="Transcribed_RNA"/>
</dbReference>
<dbReference type="InterPro" id="IPR008828">
    <property type="entry name" value="Sin1/Avo1"/>
</dbReference>
<evidence type="ECO:0000259" key="3">
    <source>
        <dbReference type="Pfam" id="PF05422"/>
    </source>
</evidence>
<dbReference type="Pfam" id="PF16978">
    <property type="entry name" value="CRIM"/>
    <property type="match status" value="1"/>
</dbReference>
<dbReference type="Pfam" id="PF16979">
    <property type="entry name" value="SIN1_PH"/>
    <property type="match status" value="1"/>
</dbReference>
<proteinExistence type="inferred from homology"/>
<dbReference type="Pfam" id="PF05422">
    <property type="entry name" value="SIN1"/>
    <property type="match status" value="1"/>
</dbReference>
<dbReference type="InterPro" id="IPR032679">
    <property type="entry name" value="Sin1_N"/>
</dbReference>
<dbReference type="Gene3D" id="2.30.29.30">
    <property type="entry name" value="Pleckstrin-homology domain (PH domain)/Phosphotyrosine-binding domain (PTB)"/>
    <property type="match status" value="1"/>
</dbReference>
<dbReference type="AlphaFoldDB" id="A0A1B6HDH0"/>
<reference evidence="6" key="1">
    <citation type="submission" date="2015-11" db="EMBL/GenBank/DDBJ databases">
        <title>De novo transcriptome assembly of four potential Pierce s Disease insect vectors from Arizona vineyards.</title>
        <authorList>
            <person name="Tassone E.E."/>
        </authorList>
    </citation>
    <scope>NUCLEOTIDE SEQUENCE</scope>
</reference>
<dbReference type="GO" id="GO:0038203">
    <property type="term" value="P:TORC2 signaling"/>
    <property type="evidence" value="ECO:0007669"/>
    <property type="project" value="TreeGrafter"/>
</dbReference>
<evidence type="ECO:0000313" key="6">
    <source>
        <dbReference type="EMBL" id="JAS72794.1"/>
    </source>
</evidence>
<feature type="compositionally biased region" description="Basic and acidic residues" evidence="2">
    <location>
        <begin position="294"/>
        <end position="309"/>
    </location>
</feature>
<protein>
    <submittedName>
        <fullName evidence="6">Uncharacterized protein</fullName>
    </submittedName>
</protein>
<name>A0A1B6HDH0_9HEMI</name>
<dbReference type="GO" id="GO:0005886">
    <property type="term" value="C:plasma membrane"/>
    <property type="evidence" value="ECO:0007669"/>
    <property type="project" value="TreeGrafter"/>
</dbReference>
<sequence length="465" mass="53511">MASYDNKHWLLSHIRNSFIFSDDTGLCEIAMGGENIAHQLQPSQYECYPGVEESDEEDEMDVMSQSYDLHPDLDFGRPRRYRSNTAVRLQKMDEERRVAANVRHVRWEKCPITLTAEERAELFQKKDFRSSNKTKARPQSLLSELLKSQPGPPANPFREYAKFNGESQRGPSVRCFKIWLTVLKSDKRNFPMRVTVMATAKVEDLIGLVCWRCTAEFSREEHALKDSVDYYTLHIAEDDGEVDWDFPSLDISESVTKFTFNFLALVERDPKKEPPDRFATRHVVQVPSEPSQINRERATESDAEKKQGDIDARIRAPIYESFKVYTVKYRTKTEVHLGVSGDKVEIDPVVHQQRVSAKLFGRHKASTHDMDSVVACDLVDTKSNNRASFRLVYDNTALSTSLDSSGSSTPSFKHHDFEATAEVANLIVQKINHILELKPSTRRKEYLTLREHKSHRRKSFHLGPR</sequence>